<evidence type="ECO:0000313" key="7">
    <source>
        <dbReference type="EMBL" id="MBB5019020.1"/>
    </source>
</evidence>
<dbReference type="GO" id="GO:0006865">
    <property type="term" value="P:amino acid transport"/>
    <property type="evidence" value="ECO:0007669"/>
    <property type="project" value="UniProtKB-KW"/>
</dbReference>
<accession>A0A840MKS7</accession>
<dbReference type="RefSeq" id="WP_184039172.1">
    <property type="nucleotide sequence ID" value="NZ_JACHHY010000013.1"/>
</dbReference>
<dbReference type="CDD" id="cd19978">
    <property type="entry name" value="PBP1_ABC_ligand_binding-like"/>
    <property type="match status" value="1"/>
</dbReference>
<feature type="domain" description="Leucine-binding protein" evidence="6">
    <location>
        <begin position="30"/>
        <end position="371"/>
    </location>
</feature>
<keyword evidence="8" id="KW-1185">Reference proteome</keyword>
<keyword evidence="2" id="KW-0813">Transport</keyword>
<dbReference type="PANTHER" id="PTHR47235">
    <property type="entry name" value="BLR6548 PROTEIN"/>
    <property type="match status" value="1"/>
</dbReference>
<comment type="similarity">
    <text evidence="1">Belongs to the leucine-binding protein family.</text>
</comment>
<keyword evidence="4" id="KW-0029">Amino-acid transport</keyword>
<dbReference type="InterPro" id="IPR028081">
    <property type="entry name" value="Leu-bd"/>
</dbReference>
<dbReference type="AlphaFoldDB" id="A0A840MKS7"/>
<dbReference type="PRINTS" id="PR00337">
    <property type="entry name" value="LEUILEVALBP"/>
</dbReference>
<comment type="caution">
    <text evidence="7">The sequence shown here is derived from an EMBL/GenBank/DDBJ whole genome shotgun (WGS) entry which is preliminary data.</text>
</comment>
<dbReference type="InterPro" id="IPR000709">
    <property type="entry name" value="Leu_Ile_Val-bd"/>
</dbReference>
<dbReference type="Proteomes" id="UP000575898">
    <property type="component" value="Unassembled WGS sequence"/>
</dbReference>
<protein>
    <submittedName>
        <fullName evidence="7">ABC-type branched-subunit amino acid transport system substrate-binding protein</fullName>
    </submittedName>
</protein>
<dbReference type="Gene3D" id="3.40.50.2300">
    <property type="match status" value="2"/>
</dbReference>
<name>A0A840MKS7_9PROT</name>
<feature type="chain" id="PRO_5032891448" evidence="5">
    <location>
        <begin position="22"/>
        <end position="377"/>
    </location>
</feature>
<evidence type="ECO:0000256" key="2">
    <source>
        <dbReference type="ARBA" id="ARBA00022448"/>
    </source>
</evidence>
<dbReference type="Pfam" id="PF13458">
    <property type="entry name" value="Peripla_BP_6"/>
    <property type="match status" value="1"/>
</dbReference>
<evidence type="ECO:0000256" key="5">
    <source>
        <dbReference type="SAM" id="SignalP"/>
    </source>
</evidence>
<organism evidence="7 8">
    <name type="scientific">Chitinivorax tropicus</name>
    <dbReference type="NCBI Taxonomy" id="714531"/>
    <lineage>
        <taxon>Bacteria</taxon>
        <taxon>Pseudomonadati</taxon>
        <taxon>Pseudomonadota</taxon>
        <taxon>Betaproteobacteria</taxon>
        <taxon>Chitinivorax</taxon>
    </lineage>
</organism>
<evidence type="ECO:0000313" key="8">
    <source>
        <dbReference type="Proteomes" id="UP000575898"/>
    </source>
</evidence>
<reference evidence="7 8" key="1">
    <citation type="submission" date="2020-08" db="EMBL/GenBank/DDBJ databases">
        <title>Genomic Encyclopedia of Type Strains, Phase IV (KMG-IV): sequencing the most valuable type-strain genomes for metagenomic binning, comparative biology and taxonomic classification.</title>
        <authorList>
            <person name="Goeker M."/>
        </authorList>
    </citation>
    <scope>NUCLEOTIDE SEQUENCE [LARGE SCALE GENOMIC DNA]</scope>
    <source>
        <strain evidence="7 8">DSM 27165</strain>
    </source>
</reference>
<dbReference type="InterPro" id="IPR028082">
    <property type="entry name" value="Peripla_BP_I"/>
</dbReference>
<evidence type="ECO:0000256" key="3">
    <source>
        <dbReference type="ARBA" id="ARBA00022729"/>
    </source>
</evidence>
<proteinExistence type="inferred from homology"/>
<gene>
    <name evidence="7" type="ORF">HNQ59_002318</name>
</gene>
<sequence length="377" mass="40924">MFIRQLVTALSIGWLAAVAHAEVGVTNDAIVLGQSAALSGPARFLGEEMRDGALAYFAQINEQGGVNGRKIQLVSLDDGYEPDRAMENTKVLIEKHKVFALFGYVGTPTSNAAMPLFTAAKVPFYAPFTGADSLRTPHNRYIFNVRASYADEAEKIIRHATNLHLSRIAVFYQNDAYGKAGLAGVEQAMQKRGMTITTTATVERNSTEVESAVKKLAEAKPDAVVMVSTYKSSAAFIKRAQQAGVASQFYNVSFVGSRPLAEELGEQAAGVVVSQVVPSPFDQSQAVVREYRKSMAKYQPKSMISFTSMEGFIAAKSMVEGLKRAGESLTRERLIAALEQGEPVHAGEFKVAFSATSHSPSRFVDLTVMQRDGTFRN</sequence>
<dbReference type="PANTHER" id="PTHR47235:SF1">
    <property type="entry name" value="BLR6548 PROTEIN"/>
    <property type="match status" value="1"/>
</dbReference>
<dbReference type="SUPFAM" id="SSF53822">
    <property type="entry name" value="Periplasmic binding protein-like I"/>
    <property type="match status" value="1"/>
</dbReference>
<dbReference type="EMBL" id="JACHHY010000013">
    <property type="protein sequence ID" value="MBB5019020.1"/>
    <property type="molecule type" value="Genomic_DNA"/>
</dbReference>
<feature type="signal peptide" evidence="5">
    <location>
        <begin position="1"/>
        <end position="21"/>
    </location>
</feature>
<evidence type="ECO:0000256" key="4">
    <source>
        <dbReference type="ARBA" id="ARBA00022970"/>
    </source>
</evidence>
<evidence type="ECO:0000256" key="1">
    <source>
        <dbReference type="ARBA" id="ARBA00010062"/>
    </source>
</evidence>
<evidence type="ECO:0000259" key="6">
    <source>
        <dbReference type="Pfam" id="PF13458"/>
    </source>
</evidence>
<keyword evidence="3 5" id="KW-0732">Signal</keyword>